<dbReference type="InterPro" id="IPR040442">
    <property type="entry name" value="Pyrv_kinase-like_dom_sf"/>
</dbReference>
<keyword evidence="2" id="KW-1185">Reference proteome</keyword>
<proteinExistence type="predicted"/>
<dbReference type="EMBL" id="FQWT01000004">
    <property type="protein sequence ID" value="SHH53133.1"/>
    <property type="molecule type" value="Genomic_DNA"/>
</dbReference>
<dbReference type="STRING" id="421058.SAMN05421866_3078"/>
<dbReference type="eggNOG" id="COG2513">
    <property type="taxonomic scope" value="Bacteria"/>
</dbReference>
<dbReference type="PANTHER" id="PTHR42905:SF16">
    <property type="entry name" value="CARBOXYPHOSPHONOENOLPYRUVATE PHOSPHONOMUTASE-LIKE PROTEIN (AFU_ORTHOLOGUE AFUA_5G07230)"/>
    <property type="match status" value="1"/>
</dbReference>
<accession>A0A1M5TRV9</accession>
<keyword evidence="1" id="KW-0456">Lyase</keyword>
<dbReference type="InterPro" id="IPR015813">
    <property type="entry name" value="Pyrv/PenolPyrv_kinase-like_dom"/>
</dbReference>
<evidence type="ECO:0000313" key="2">
    <source>
        <dbReference type="Proteomes" id="UP000184047"/>
    </source>
</evidence>
<dbReference type="OrthoDB" id="9780430at2"/>
<organism evidence="1 2">
    <name type="scientific">Chryseobacterium oranimense</name>
    <dbReference type="NCBI Taxonomy" id="421058"/>
    <lineage>
        <taxon>Bacteria</taxon>
        <taxon>Pseudomonadati</taxon>
        <taxon>Bacteroidota</taxon>
        <taxon>Flavobacteriia</taxon>
        <taxon>Flavobacteriales</taxon>
        <taxon>Weeksellaceae</taxon>
        <taxon>Chryseobacterium group</taxon>
        <taxon>Chryseobacterium</taxon>
    </lineage>
</organism>
<dbReference type="AlphaFoldDB" id="A0A1M5TRV9"/>
<dbReference type="Gene3D" id="3.20.20.60">
    <property type="entry name" value="Phosphoenolpyruvate-binding domains"/>
    <property type="match status" value="1"/>
</dbReference>
<dbReference type="SUPFAM" id="SSF51621">
    <property type="entry name" value="Phosphoenolpyruvate/pyruvate domain"/>
    <property type="match status" value="1"/>
</dbReference>
<dbReference type="Proteomes" id="UP000184047">
    <property type="component" value="Unassembled WGS sequence"/>
</dbReference>
<name>A0A1M5TRV9_9FLAO</name>
<dbReference type="RefSeq" id="WP_073064605.1">
    <property type="nucleotide sequence ID" value="NZ_FQWT01000004.1"/>
</dbReference>
<protein>
    <submittedName>
        <fullName evidence="1">2-Methylisocitrate lyase, PEP mutase family</fullName>
    </submittedName>
</protein>
<dbReference type="PANTHER" id="PTHR42905">
    <property type="entry name" value="PHOSPHOENOLPYRUVATE CARBOXYLASE"/>
    <property type="match status" value="1"/>
</dbReference>
<evidence type="ECO:0000313" key="1">
    <source>
        <dbReference type="EMBL" id="SHH53133.1"/>
    </source>
</evidence>
<reference evidence="2" key="1">
    <citation type="submission" date="2016-11" db="EMBL/GenBank/DDBJ databases">
        <authorList>
            <person name="Varghese N."/>
            <person name="Submissions S."/>
        </authorList>
    </citation>
    <scope>NUCLEOTIDE SEQUENCE [LARGE SCALE GENOMIC DNA]</scope>
    <source>
        <strain evidence="2">DSM 19055</strain>
    </source>
</reference>
<dbReference type="CDD" id="cd00377">
    <property type="entry name" value="ICL_PEPM"/>
    <property type="match status" value="1"/>
</dbReference>
<sequence length="257" mass="28712">MTDIQIFKQLHHQDEPLLLGNVWNVQSAKIYQKLGYKALATSSSALAHSLGYEDGEEMSFGEYFYMVERILKSVDIPLSVDLEGGYGKTADEIVSNILKLAAIGVAGINIEDSVVINGTRKLLSQEELHKKLKPIFSELKKNAVEIFINLRTDPFLLGIENPVDETVQRIKIFEELGVDGIFVPCIISEDDIKAIVNASEIPVNVMCMPGLPDFEALKKLGVKRISSGNFLNEYIYNQLEDTGRRILSEQSFLSIFV</sequence>
<dbReference type="InterPro" id="IPR039556">
    <property type="entry name" value="ICL/PEPM"/>
</dbReference>
<gene>
    <name evidence="1" type="ORF">SAMN05421866_3078</name>
</gene>
<dbReference type="Pfam" id="PF13714">
    <property type="entry name" value="PEP_mutase"/>
    <property type="match status" value="1"/>
</dbReference>
<dbReference type="GO" id="GO:0016829">
    <property type="term" value="F:lyase activity"/>
    <property type="evidence" value="ECO:0007669"/>
    <property type="project" value="UniProtKB-KW"/>
</dbReference>